<dbReference type="InterPro" id="IPR000719">
    <property type="entry name" value="Prot_kinase_dom"/>
</dbReference>
<dbReference type="PROSITE" id="PS00107">
    <property type="entry name" value="PROTEIN_KINASE_ATP"/>
    <property type="match status" value="1"/>
</dbReference>
<evidence type="ECO:0000256" key="3">
    <source>
        <dbReference type="ARBA" id="ARBA00022679"/>
    </source>
</evidence>
<dbReference type="InterPro" id="IPR017441">
    <property type="entry name" value="Protein_kinase_ATP_BS"/>
</dbReference>
<dbReference type="RefSeq" id="XP_019053003.1">
    <property type="nucleotide sequence ID" value="XM_019197458.1"/>
</dbReference>
<evidence type="ECO:0000256" key="5">
    <source>
        <dbReference type="ARBA" id="ARBA00022777"/>
    </source>
</evidence>
<dbReference type="GO" id="GO:0004709">
    <property type="term" value="F:MAP kinase kinase kinase activity"/>
    <property type="evidence" value="ECO:0007669"/>
    <property type="project" value="UniProtKB-EC"/>
</dbReference>
<gene>
    <name evidence="13" type="primary">LOC104595886</name>
</gene>
<evidence type="ECO:0000256" key="6">
    <source>
        <dbReference type="ARBA" id="ARBA00022840"/>
    </source>
</evidence>
<evidence type="ECO:0000256" key="2">
    <source>
        <dbReference type="ARBA" id="ARBA00012406"/>
    </source>
</evidence>
<comment type="similarity">
    <text evidence="1">Belongs to the protein kinase superfamily. STE Ser/Thr protein kinase family. MAP kinase kinase kinase subfamily.</text>
</comment>
<keyword evidence="4 9" id="KW-0547">Nucleotide-binding</keyword>
<feature type="compositionally biased region" description="Low complexity" evidence="10">
    <location>
        <begin position="1"/>
        <end position="23"/>
    </location>
</feature>
<keyword evidence="6 9" id="KW-0067">ATP-binding</keyword>
<sequence>MHWWQSSFSSPSSSSSPSPKSSSGYHKKRNNVRDINFFRSRRVTHAQPRLTRQRKLRHLSDLDIRRLSLDNYDDHNSLPVSKSSNNLEILSGRSSLSSSSSVVPQPLPRPDLSAVIRREPAFSSPHSTDFPLPSPKKVPSRGEGEDGDKRDSLAGDGTGRGILPTSAIGRFSYQAVHKSPDHVDILSDKSPKDRMRIVLQDPNNVDKVRDNHIFNFPTKSAPTSGFSSPALSPRRLSNCDLFPPYIHSQVQQTWSAPELPPLDLLVGFSSQTSPEKTLSGFDHYSLHSPKVSSSGLNIKSRSGAAPPSHPTLSPELLSACIENGSPRINSYSQNVKSPNGPASPLHPKLSPECLAVWHESNGHVNVHPLPLPPPPSYFLHQTAAKVEVSSLAGQWQKGKLIGSGTFGSVYVATNRETGALCAMKEVNLIPDDPKSAECIKQLEQEIKVLSQLKHPNIVQYYGSEIIEERFYIYLEYVYPGSINKYVRDHCGAITESVVRNFTRHILSGLAYLHSTKTIHRDIKGANMLVDASGVVKLADFGMAKHLNGQSTDLSLKGSPYWMAPEVIQAMIKKDTSLDLAYSIDIWSLGCTVIEMLNGKPPWNELEGVGAMFQALKGSPPIPETLSPEGKDFLRCCFQRNPADRPSAIMLLEHPFVRISNYPEGPGFLQAFSGMKLVDKAYNTREWNKHKSEMVSTSPSTSTTKGSIPSNGDQQSHAETCDSAAASHHSPKSILEAFGSLSPHSNSTHNSRHSQQCRLAHLEQPLICLHKSLWEEVSQLY</sequence>
<evidence type="ECO:0000256" key="1">
    <source>
        <dbReference type="ARBA" id="ARBA00006529"/>
    </source>
</evidence>
<dbReference type="EC" id="2.7.11.25" evidence="2"/>
<feature type="domain" description="Protein kinase" evidence="11">
    <location>
        <begin position="395"/>
        <end position="656"/>
    </location>
</feature>
<keyword evidence="5 13" id="KW-0418">Kinase</keyword>
<evidence type="ECO:0000256" key="9">
    <source>
        <dbReference type="PROSITE-ProRule" id="PRU10141"/>
    </source>
</evidence>
<dbReference type="PANTHER" id="PTHR48016:SF5">
    <property type="entry name" value="MITOGEN-ACTIVATED PROTEIN KINASE KINASE KINASE 5"/>
    <property type="match status" value="1"/>
</dbReference>
<dbReference type="InterPro" id="IPR050538">
    <property type="entry name" value="MAP_kinase_kinase_kinase"/>
</dbReference>
<feature type="region of interest" description="Disordered" evidence="10">
    <location>
        <begin position="688"/>
        <end position="725"/>
    </location>
</feature>
<evidence type="ECO:0000256" key="4">
    <source>
        <dbReference type="ARBA" id="ARBA00022741"/>
    </source>
</evidence>
<evidence type="ECO:0000313" key="12">
    <source>
        <dbReference type="Proteomes" id="UP000189703"/>
    </source>
</evidence>
<feature type="compositionally biased region" description="Basic and acidic residues" evidence="10">
    <location>
        <begin position="140"/>
        <end position="153"/>
    </location>
</feature>
<feature type="compositionally biased region" description="Polar residues" evidence="10">
    <location>
        <begin position="704"/>
        <end position="717"/>
    </location>
</feature>
<dbReference type="Proteomes" id="UP000189703">
    <property type="component" value="Unplaced"/>
</dbReference>
<dbReference type="AlphaFoldDB" id="A0A1U8Q2F9"/>
<dbReference type="Gene3D" id="1.10.510.10">
    <property type="entry name" value="Transferase(Phosphotransferase) domain 1"/>
    <property type="match status" value="1"/>
</dbReference>
<dbReference type="FunFam" id="1.10.510.10:FF:000357">
    <property type="entry name" value="Mitogen-activated protein kinase kinase kinase 5"/>
    <property type="match status" value="1"/>
</dbReference>
<dbReference type="InterPro" id="IPR011009">
    <property type="entry name" value="Kinase-like_dom_sf"/>
</dbReference>
<comment type="catalytic activity">
    <reaction evidence="7">
        <text>L-threonyl-[protein] + ATP = O-phospho-L-threonyl-[protein] + ADP + H(+)</text>
        <dbReference type="Rhea" id="RHEA:46608"/>
        <dbReference type="Rhea" id="RHEA-COMP:11060"/>
        <dbReference type="Rhea" id="RHEA-COMP:11605"/>
        <dbReference type="ChEBI" id="CHEBI:15378"/>
        <dbReference type="ChEBI" id="CHEBI:30013"/>
        <dbReference type="ChEBI" id="CHEBI:30616"/>
        <dbReference type="ChEBI" id="CHEBI:61977"/>
        <dbReference type="ChEBI" id="CHEBI:456216"/>
        <dbReference type="EC" id="2.7.11.25"/>
    </reaction>
</comment>
<name>A0A1U8Q2F9_NELNU</name>
<evidence type="ECO:0000256" key="7">
    <source>
        <dbReference type="ARBA" id="ARBA00047559"/>
    </source>
</evidence>
<keyword evidence="12" id="KW-1185">Reference proteome</keyword>
<organism evidence="12 13">
    <name type="scientific">Nelumbo nucifera</name>
    <name type="common">Sacred lotus</name>
    <dbReference type="NCBI Taxonomy" id="4432"/>
    <lineage>
        <taxon>Eukaryota</taxon>
        <taxon>Viridiplantae</taxon>
        <taxon>Streptophyta</taxon>
        <taxon>Embryophyta</taxon>
        <taxon>Tracheophyta</taxon>
        <taxon>Spermatophyta</taxon>
        <taxon>Magnoliopsida</taxon>
        <taxon>Proteales</taxon>
        <taxon>Nelumbonaceae</taxon>
        <taxon>Nelumbo</taxon>
    </lineage>
</organism>
<protein>
    <recommendedName>
        <fullName evidence="2">mitogen-activated protein kinase kinase kinase</fullName>
        <ecNumber evidence="2">2.7.11.25</ecNumber>
    </recommendedName>
</protein>
<dbReference type="GeneID" id="104595886"/>
<dbReference type="PANTHER" id="PTHR48016">
    <property type="entry name" value="MAP KINASE KINASE KINASE SSK2-RELATED-RELATED"/>
    <property type="match status" value="1"/>
</dbReference>
<evidence type="ECO:0000259" key="11">
    <source>
        <dbReference type="PROSITE" id="PS50011"/>
    </source>
</evidence>
<comment type="catalytic activity">
    <reaction evidence="8">
        <text>L-seryl-[protein] + ATP = O-phospho-L-seryl-[protein] + ADP + H(+)</text>
        <dbReference type="Rhea" id="RHEA:17989"/>
        <dbReference type="Rhea" id="RHEA-COMP:9863"/>
        <dbReference type="Rhea" id="RHEA-COMP:11604"/>
        <dbReference type="ChEBI" id="CHEBI:15378"/>
        <dbReference type="ChEBI" id="CHEBI:29999"/>
        <dbReference type="ChEBI" id="CHEBI:30616"/>
        <dbReference type="ChEBI" id="CHEBI:83421"/>
        <dbReference type="ChEBI" id="CHEBI:456216"/>
        <dbReference type="EC" id="2.7.11.25"/>
    </reaction>
</comment>
<dbReference type="Pfam" id="PF00069">
    <property type="entry name" value="Pkinase"/>
    <property type="match status" value="1"/>
</dbReference>
<reference evidence="13" key="1">
    <citation type="submission" date="2025-08" db="UniProtKB">
        <authorList>
            <consortium name="RefSeq"/>
        </authorList>
    </citation>
    <scope>IDENTIFICATION</scope>
</reference>
<feature type="region of interest" description="Disordered" evidence="10">
    <location>
        <begin position="122"/>
        <end position="161"/>
    </location>
</feature>
<keyword evidence="3" id="KW-0808">Transferase</keyword>
<evidence type="ECO:0000256" key="8">
    <source>
        <dbReference type="ARBA" id="ARBA00048329"/>
    </source>
</evidence>
<dbReference type="SMART" id="SM00220">
    <property type="entry name" value="S_TKc"/>
    <property type="match status" value="1"/>
</dbReference>
<dbReference type="PROSITE" id="PS50011">
    <property type="entry name" value="PROTEIN_KINASE_DOM"/>
    <property type="match status" value="1"/>
</dbReference>
<dbReference type="SUPFAM" id="SSF56112">
    <property type="entry name" value="Protein kinase-like (PK-like)"/>
    <property type="match status" value="1"/>
</dbReference>
<feature type="binding site" evidence="9">
    <location>
        <position position="424"/>
    </location>
    <ligand>
        <name>ATP</name>
        <dbReference type="ChEBI" id="CHEBI:30616"/>
    </ligand>
</feature>
<accession>A0A1U8Q2F9</accession>
<dbReference type="OrthoDB" id="266718at2759"/>
<proteinExistence type="inferred from homology"/>
<feature type="region of interest" description="Disordered" evidence="10">
    <location>
        <begin position="1"/>
        <end position="31"/>
    </location>
</feature>
<evidence type="ECO:0000256" key="10">
    <source>
        <dbReference type="SAM" id="MobiDB-lite"/>
    </source>
</evidence>
<evidence type="ECO:0000313" key="13">
    <source>
        <dbReference type="RefSeq" id="XP_019053003.1"/>
    </source>
</evidence>
<dbReference type="GO" id="GO:0005524">
    <property type="term" value="F:ATP binding"/>
    <property type="evidence" value="ECO:0007669"/>
    <property type="project" value="UniProtKB-UniRule"/>
</dbReference>